<gene>
    <name evidence="2" type="ORF">GRI99_12105</name>
</gene>
<dbReference type="Proteomes" id="UP000466966">
    <property type="component" value="Unassembled WGS sequence"/>
</dbReference>
<dbReference type="Gene3D" id="2.40.50.90">
    <property type="match status" value="1"/>
</dbReference>
<comment type="caution">
    <text evidence="2">The sequence shown here is derived from an EMBL/GenBank/DDBJ whole genome shotgun (WGS) entry which is preliminary data.</text>
</comment>
<sequence>MAMPLALAILLACTATDGDTLNCGGERVRLLGIDAPDLHGCRQGRQCVVGDGEAARQAIARLIGGAALRIGRVGHDSYGRTLAVVYADGANASCAMIAAGHAVYRRDWDNGGRVALDCPETAL</sequence>
<proteinExistence type="predicted"/>
<feature type="domain" description="TNase-like" evidence="1">
    <location>
        <begin position="27"/>
        <end position="105"/>
    </location>
</feature>
<dbReference type="EMBL" id="WTYV01000004">
    <property type="protein sequence ID" value="MXO72371.1"/>
    <property type="molecule type" value="Genomic_DNA"/>
</dbReference>
<accession>A0A844Z040</accession>
<keyword evidence="3" id="KW-1185">Reference proteome</keyword>
<name>A0A844Z040_9SPHN</name>
<reference evidence="2 3" key="1">
    <citation type="submission" date="2019-12" db="EMBL/GenBank/DDBJ databases">
        <title>Genomic-based taxomic classification of the family Erythrobacteraceae.</title>
        <authorList>
            <person name="Xu L."/>
        </authorList>
    </citation>
    <scope>NUCLEOTIDE SEQUENCE [LARGE SCALE GENOMIC DNA]</scope>
    <source>
        <strain evidence="2 3">M0322</strain>
    </source>
</reference>
<dbReference type="InterPro" id="IPR016071">
    <property type="entry name" value="Staphylococal_nuclease_OB-fold"/>
</dbReference>
<evidence type="ECO:0000313" key="2">
    <source>
        <dbReference type="EMBL" id="MXO72371.1"/>
    </source>
</evidence>
<dbReference type="AlphaFoldDB" id="A0A844Z040"/>
<evidence type="ECO:0000259" key="1">
    <source>
        <dbReference type="Pfam" id="PF00565"/>
    </source>
</evidence>
<dbReference type="SUPFAM" id="SSF50199">
    <property type="entry name" value="Staphylococcal nuclease"/>
    <property type="match status" value="1"/>
</dbReference>
<organism evidence="2 3">
    <name type="scientific">Alteraurantiacibacter buctensis</name>
    <dbReference type="NCBI Taxonomy" id="1503981"/>
    <lineage>
        <taxon>Bacteria</taxon>
        <taxon>Pseudomonadati</taxon>
        <taxon>Pseudomonadota</taxon>
        <taxon>Alphaproteobacteria</taxon>
        <taxon>Sphingomonadales</taxon>
        <taxon>Erythrobacteraceae</taxon>
        <taxon>Alteraurantiacibacter</taxon>
    </lineage>
</organism>
<evidence type="ECO:0000313" key="3">
    <source>
        <dbReference type="Proteomes" id="UP000466966"/>
    </source>
</evidence>
<dbReference type="Pfam" id="PF00565">
    <property type="entry name" value="SNase"/>
    <property type="match status" value="1"/>
</dbReference>
<protein>
    <submittedName>
        <fullName evidence="2">Thermonuclease family protein</fullName>
    </submittedName>
</protein>
<dbReference type="OrthoDB" id="9805504at2"/>
<dbReference type="InterPro" id="IPR035437">
    <property type="entry name" value="SNase_OB-fold_sf"/>
</dbReference>